<evidence type="ECO:0008006" key="17">
    <source>
        <dbReference type="Google" id="ProtNLM"/>
    </source>
</evidence>
<organism evidence="15 16">
    <name type="scientific">Secundilactobacillus kimchicus JCM 15530</name>
    <dbReference type="NCBI Taxonomy" id="1302272"/>
    <lineage>
        <taxon>Bacteria</taxon>
        <taxon>Bacillati</taxon>
        <taxon>Bacillota</taxon>
        <taxon>Bacilli</taxon>
        <taxon>Lactobacillales</taxon>
        <taxon>Lactobacillaceae</taxon>
        <taxon>Secundilactobacillus</taxon>
    </lineage>
</organism>
<keyword evidence="3" id="KW-0813">Transport</keyword>
<keyword evidence="5 14" id="KW-0812">Transmembrane</keyword>
<evidence type="ECO:0000256" key="6">
    <source>
        <dbReference type="ARBA" id="ARBA00022826"/>
    </source>
</evidence>
<dbReference type="PANTHER" id="PTHR31462">
    <property type="entry name" value="ENDOSOMAL/LYSOSOMAL POTASSIUM CHANNEL TMEM175"/>
    <property type="match status" value="1"/>
</dbReference>
<accession>A0A0R1HUB6</accession>
<dbReference type="InterPro" id="IPR010617">
    <property type="entry name" value="TMEM175-like"/>
</dbReference>
<feature type="transmembrane region" description="Helical" evidence="14">
    <location>
        <begin position="172"/>
        <end position="190"/>
    </location>
</feature>
<gene>
    <name evidence="15" type="ORF">FC96_GL000709</name>
</gene>
<feature type="transmembrane region" description="Helical" evidence="14">
    <location>
        <begin position="106"/>
        <end position="128"/>
    </location>
</feature>
<evidence type="ECO:0000256" key="9">
    <source>
        <dbReference type="ARBA" id="ARBA00023065"/>
    </source>
</evidence>
<name>A0A0R1HUB6_9LACO</name>
<dbReference type="Proteomes" id="UP000050911">
    <property type="component" value="Unassembled WGS sequence"/>
</dbReference>
<evidence type="ECO:0000256" key="12">
    <source>
        <dbReference type="ARBA" id="ARBA00034430"/>
    </source>
</evidence>
<comment type="caution">
    <text evidence="15">The sequence shown here is derived from an EMBL/GenBank/DDBJ whole genome shotgun (WGS) entry which is preliminary data.</text>
</comment>
<dbReference type="PANTHER" id="PTHR31462:SF5">
    <property type="entry name" value="ENDOSOMAL_LYSOSOMAL PROTON CHANNEL TMEM175"/>
    <property type="match status" value="1"/>
</dbReference>
<keyword evidence="6" id="KW-0631">Potassium channel</keyword>
<keyword evidence="9" id="KW-0406">Ion transport</keyword>
<evidence type="ECO:0000256" key="8">
    <source>
        <dbReference type="ARBA" id="ARBA00022989"/>
    </source>
</evidence>
<feature type="transmembrane region" description="Helical" evidence="14">
    <location>
        <begin position="41"/>
        <end position="60"/>
    </location>
</feature>
<reference evidence="15 16" key="1">
    <citation type="journal article" date="2015" name="Genome Announc.">
        <title>Expanding the biotechnology potential of lactobacilli through comparative genomics of 213 strains and associated genera.</title>
        <authorList>
            <person name="Sun Z."/>
            <person name="Harris H.M."/>
            <person name="McCann A."/>
            <person name="Guo C."/>
            <person name="Argimon S."/>
            <person name="Zhang W."/>
            <person name="Yang X."/>
            <person name="Jeffery I.B."/>
            <person name="Cooney J.C."/>
            <person name="Kagawa T.F."/>
            <person name="Liu W."/>
            <person name="Song Y."/>
            <person name="Salvetti E."/>
            <person name="Wrobel A."/>
            <person name="Rasinkangas P."/>
            <person name="Parkhill J."/>
            <person name="Rea M.C."/>
            <person name="O'Sullivan O."/>
            <person name="Ritari J."/>
            <person name="Douillard F.P."/>
            <person name="Paul Ross R."/>
            <person name="Yang R."/>
            <person name="Briner A.E."/>
            <person name="Felis G.E."/>
            <person name="de Vos W.M."/>
            <person name="Barrangou R."/>
            <person name="Klaenhammer T.R."/>
            <person name="Caufield P.W."/>
            <person name="Cui Y."/>
            <person name="Zhang H."/>
            <person name="O'Toole P.W."/>
        </authorList>
    </citation>
    <scope>NUCLEOTIDE SEQUENCE [LARGE SCALE GENOMIC DNA]</scope>
    <source>
        <strain evidence="15 16">JCM 15530</strain>
    </source>
</reference>
<feature type="transmembrane region" description="Helical" evidence="14">
    <location>
        <begin position="72"/>
        <end position="94"/>
    </location>
</feature>
<dbReference type="Pfam" id="PF06736">
    <property type="entry name" value="TMEM175"/>
    <property type="match status" value="1"/>
</dbReference>
<keyword evidence="4" id="KW-0633">Potassium transport</keyword>
<evidence type="ECO:0000256" key="11">
    <source>
        <dbReference type="ARBA" id="ARBA00023303"/>
    </source>
</evidence>
<dbReference type="PATRIC" id="fig|1302272.5.peg.707"/>
<comment type="subcellular location">
    <subcellularLocation>
        <location evidence="1">Membrane</location>
        <topology evidence="1">Multi-pass membrane protein</topology>
    </subcellularLocation>
</comment>
<evidence type="ECO:0000256" key="3">
    <source>
        <dbReference type="ARBA" id="ARBA00022448"/>
    </source>
</evidence>
<dbReference type="GO" id="GO:0015252">
    <property type="term" value="F:proton channel activity"/>
    <property type="evidence" value="ECO:0007669"/>
    <property type="project" value="InterPro"/>
</dbReference>
<dbReference type="OrthoDB" id="7626281at2"/>
<evidence type="ECO:0000256" key="10">
    <source>
        <dbReference type="ARBA" id="ARBA00023136"/>
    </source>
</evidence>
<evidence type="ECO:0000256" key="4">
    <source>
        <dbReference type="ARBA" id="ARBA00022538"/>
    </source>
</evidence>
<dbReference type="AlphaFoldDB" id="A0A0R1HUB6"/>
<keyword evidence="10 14" id="KW-0472">Membrane</keyword>
<protein>
    <recommendedName>
        <fullName evidence="17">Integral membrane protein</fullName>
    </recommendedName>
</protein>
<evidence type="ECO:0000256" key="13">
    <source>
        <dbReference type="SAM" id="MobiDB-lite"/>
    </source>
</evidence>
<comment type="catalytic activity">
    <reaction evidence="12">
        <text>K(+)(in) = K(+)(out)</text>
        <dbReference type="Rhea" id="RHEA:29463"/>
        <dbReference type="ChEBI" id="CHEBI:29103"/>
    </reaction>
</comment>
<evidence type="ECO:0000256" key="2">
    <source>
        <dbReference type="ARBA" id="ARBA00006920"/>
    </source>
</evidence>
<evidence type="ECO:0000256" key="14">
    <source>
        <dbReference type="SAM" id="Phobius"/>
    </source>
</evidence>
<dbReference type="RefSeq" id="WP_054661214.1">
    <property type="nucleotide sequence ID" value="NZ_AZCX01000012.1"/>
</dbReference>
<keyword evidence="16" id="KW-1185">Reference proteome</keyword>
<evidence type="ECO:0000313" key="16">
    <source>
        <dbReference type="Proteomes" id="UP000050911"/>
    </source>
</evidence>
<feature type="compositionally biased region" description="Basic and acidic residues" evidence="13">
    <location>
        <begin position="268"/>
        <end position="279"/>
    </location>
</feature>
<feature type="region of interest" description="Disordered" evidence="13">
    <location>
        <begin position="254"/>
        <end position="279"/>
    </location>
</feature>
<dbReference type="GO" id="GO:0005267">
    <property type="term" value="F:potassium channel activity"/>
    <property type="evidence" value="ECO:0007669"/>
    <property type="project" value="UniProtKB-KW"/>
</dbReference>
<dbReference type="GO" id="GO:0016020">
    <property type="term" value="C:membrane"/>
    <property type="evidence" value="ECO:0007669"/>
    <property type="project" value="UniProtKB-SubCell"/>
</dbReference>
<proteinExistence type="inferred from homology"/>
<keyword evidence="7" id="KW-0630">Potassium</keyword>
<evidence type="ECO:0000256" key="7">
    <source>
        <dbReference type="ARBA" id="ARBA00022958"/>
    </source>
</evidence>
<sequence length="279" mass="32702">MNKLKERLDAFSDAVIAIVITIMVLELPLPEHDSWTEYLQFGKGIGIFFISFVFVANVWYQHSMLYNAAETITERIFIWEFIFMAFLCLVPIFTKLMTSDTNRHTVMAYGILTMIVSLLLMIVTNLVLRQKYKDKAQMRKVFRLVYGSHNNYQGAAGVAVLVLAYFQPEWAVYWYLALPVISFVFNRQDYADFEQVTSLSNEAQQDVLALSSHDLREFRKKQREISQKYAQQRHENPNWRQELAAELGELVKANPEIAQQNQTHHRDHQQERGRHQSHH</sequence>
<evidence type="ECO:0000256" key="1">
    <source>
        <dbReference type="ARBA" id="ARBA00004141"/>
    </source>
</evidence>
<keyword evidence="11" id="KW-0407">Ion channel</keyword>
<evidence type="ECO:0000256" key="5">
    <source>
        <dbReference type="ARBA" id="ARBA00022692"/>
    </source>
</evidence>
<keyword evidence="8 14" id="KW-1133">Transmembrane helix</keyword>
<evidence type="ECO:0000313" key="15">
    <source>
        <dbReference type="EMBL" id="KRK47089.1"/>
    </source>
</evidence>
<dbReference type="EMBL" id="AZCX01000012">
    <property type="protein sequence ID" value="KRK47089.1"/>
    <property type="molecule type" value="Genomic_DNA"/>
</dbReference>
<feature type="transmembrane region" description="Helical" evidence="14">
    <location>
        <begin position="149"/>
        <end position="166"/>
    </location>
</feature>
<dbReference type="STRING" id="1302272.FC96_GL000709"/>
<comment type="similarity">
    <text evidence="2">Belongs to the TMEM175 family.</text>
</comment>
<feature type="transmembrane region" description="Helical" evidence="14">
    <location>
        <begin position="12"/>
        <end position="29"/>
    </location>
</feature>